<comment type="similarity">
    <text evidence="5">Belongs to the glycosyltransferase 14 family. XylT subfamily.</text>
</comment>
<keyword evidence="7" id="KW-0328">Glycosyltransferase</keyword>
<keyword evidence="10" id="KW-0479">Metal-binding</keyword>
<evidence type="ECO:0000256" key="10">
    <source>
        <dbReference type="ARBA" id="ARBA00022723"/>
    </source>
</evidence>
<evidence type="ECO:0000313" key="23">
    <source>
        <dbReference type="Proteomes" id="UP000735302"/>
    </source>
</evidence>
<evidence type="ECO:0000256" key="5">
    <source>
        <dbReference type="ARBA" id="ARBA00010195"/>
    </source>
</evidence>
<feature type="region of interest" description="Disordered" evidence="20">
    <location>
        <begin position="25"/>
        <end position="95"/>
    </location>
</feature>
<accession>A0AAV4BJU6</accession>
<keyword evidence="16" id="KW-1015">Disulfide bond</keyword>
<keyword evidence="13" id="KW-1133">Transmembrane helix</keyword>
<evidence type="ECO:0000259" key="21">
    <source>
        <dbReference type="PROSITE" id="PS51212"/>
    </source>
</evidence>
<evidence type="ECO:0000256" key="18">
    <source>
        <dbReference type="ARBA" id="ARBA00042865"/>
    </source>
</evidence>
<keyword evidence="14" id="KW-0333">Golgi apparatus</keyword>
<dbReference type="Pfam" id="PF02485">
    <property type="entry name" value="Branch"/>
    <property type="match status" value="1"/>
</dbReference>
<feature type="compositionally biased region" description="Polar residues" evidence="20">
    <location>
        <begin position="78"/>
        <end position="89"/>
    </location>
</feature>
<dbReference type="InterPro" id="IPR002889">
    <property type="entry name" value="WSC_carb-bd"/>
</dbReference>
<evidence type="ECO:0000256" key="6">
    <source>
        <dbReference type="ARBA" id="ARBA00011972"/>
    </source>
</evidence>
<evidence type="ECO:0000256" key="20">
    <source>
        <dbReference type="SAM" id="MobiDB-lite"/>
    </source>
</evidence>
<reference evidence="22 23" key="1">
    <citation type="journal article" date="2021" name="Elife">
        <title>Chloroplast acquisition without the gene transfer in kleptoplastic sea slugs, Plakobranchus ocellatus.</title>
        <authorList>
            <person name="Maeda T."/>
            <person name="Takahashi S."/>
            <person name="Yoshida T."/>
            <person name="Shimamura S."/>
            <person name="Takaki Y."/>
            <person name="Nagai Y."/>
            <person name="Toyoda A."/>
            <person name="Suzuki Y."/>
            <person name="Arimoto A."/>
            <person name="Ishii H."/>
            <person name="Satoh N."/>
            <person name="Nishiyama T."/>
            <person name="Hasebe M."/>
            <person name="Maruyama T."/>
            <person name="Minagawa J."/>
            <person name="Obokata J."/>
            <person name="Shigenobu S."/>
        </authorList>
    </citation>
    <scope>NUCLEOTIDE SEQUENCE [LARGE SCALE GENOMIC DNA]</scope>
</reference>
<keyword evidence="23" id="KW-1185">Reference proteome</keyword>
<dbReference type="GO" id="GO:0015012">
    <property type="term" value="P:heparan sulfate proteoglycan biosynthetic process"/>
    <property type="evidence" value="ECO:0007669"/>
    <property type="project" value="TreeGrafter"/>
</dbReference>
<dbReference type="Proteomes" id="UP000735302">
    <property type="component" value="Unassembled WGS sequence"/>
</dbReference>
<keyword evidence="12" id="KW-0735">Signal-anchor</keyword>
<evidence type="ECO:0000256" key="16">
    <source>
        <dbReference type="ARBA" id="ARBA00023157"/>
    </source>
</evidence>
<dbReference type="GO" id="GO:0030158">
    <property type="term" value="F:protein xylosyltransferase activity"/>
    <property type="evidence" value="ECO:0007669"/>
    <property type="project" value="UniProtKB-EC"/>
</dbReference>
<dbReference type="GO" id="GO:0005789">
    <property type="term" value="C:endoplasmic reticulum membrane"/>
    <property type="evidence" value="ECO:0007669"/>
    <property type="project" value="UniProtKB-SubCell"/>
</dbReference>
<dbReference type="SMART" id="SM00321">
    <property type="entry name" value="WSC"/>
    <property type="match status" value="1"/>
</dbReference>
<evidence type="ECO:0000256" key="19">
    <source>
        <dbReference type="ARBA" id="ARBA00047847"/>
    </source>
</evidence>
<name>A0AAV4BJU6_9GAST</name>
<feature type="domain" description="WSC" evidence="21">
    <location>
        <begin position="149"/>
        <end position="242"/>
    </location>
</feature>
<evidence type="ECO:0000256" key="14">
    <source>
        <dbReference type="ARBA" id="ARBA00023034"/>
    </source>
</evidence>
<keyword evidence="11" id="KW-0256">Endoplasmic reticulum</keyword>
<evidence type="ECO:0000256" key="9">
    <source>
        <dbReference type="ARBA" id="ARBA00022692"/>
    </source>
</evidence>
<feature type="non-terminal residue" evidence="22">
    <location>
        <position position="469"/>
    </location>
</feature>
<comment type="pathway">
    <text evidence="3">Glycan metabolism; chondroitin sulfate biosynthesis.</text>
</comment>
<dbReference type="PROSITE" id="PS51212">
    <property type="entry name" value="WSC"/>
    <property type="match status" value="1"/>
</dbReference>
<dbReference type="PANTHER" id="PTHR46025:SF3">
    <property type="entry name" value="XYLOSYLTRANSFERASE OXT"/>
    <property type="match status" value="1"/>
</dbReference>
<feature type="region of interest" description="Disordered" evidence="20">
    <location>
        <begin position="1"/>
        <end position="20"/>
    </location>
</feature>
<dbReference type="Pfam" id="PF01822">
    <property type="entry name" value="WSC"/>
    <property type="match status" value="1"/>
</dbReference>
<protein>
    <recommendedName>
        <fullName evidence="6">protein xylosyltransferase</fullName>
        <ecNumber evidence="6">2.4.2.26</ecNumber>
    </recommendedName>
    <alternativeName>
        <fullName evidence="18">Peptide O-xylosyltransferase</fullName>
    </alternativeName>
</protein>
<comment type="caution">
    <text evidence="22">The sequence shown here is derived from an EMBL/GenBank/DDBJ whole genome shotgun (WGS) entry which is preliminary data.</text>
</comment>
<evidence type="ECO:0000256" key="17">
    <source>
        <dbReference type="ARBA" id="ARBA00023180"/>
    </source>
</evidence>
<comment type="pathway">
    <text evidence="4">Glycan metabolism; heparan sulfate biosynthesis.</text>
</comment>
<keyword evidence="17" id="KW-0325">Glycoprotein</keyword>
<dbReference type="GO" id="GO:0050650">
    <property type="term" value="P:chondroitin sulfate proteoglycan biosynthetic process"/>
    <property type="evidence" value="ECO:0007669"/>
    <property type="project" value="TreeGrafter"/>
</dbReference>
<dbReference type="PANTHER" id="PTHR46025">
    <property type="entry name" value="XYLOSYLTRANSFERASE OXT"/>
    <property type="match status" value="1"/>
</dbReference>
<comment type="subcellular location">
    <subcellularLocation>
        <location evidence="2">Endoplasmic reticulum membrane</location>
        <topology evidence="2">Single-pass type II membrane protein</topology>
    </subcellularLocation>
    <subcellularLocation>
        <location evidence="1">Golgi apparatus membrane</location>
        <topology evidence="1">Single-pass type II membrane protein</topology>
    </subcellularLocation>
</comment>
<proteinExistence type="inferred from homology"/>
<organism evidence="22 23">
    <name type="scientific">Plakobranchus ocellatus</name>
    <dbReference type="NCBI Taxonomy" id="259542"/>
    <lineage>
        <taxon>Eukaryota</taxon>
        <taxon>Metazoa</taxon>
        <taxon>Spiralia</taxon>
        <taxon>Lophotrochozoa</taxon>
        <taxon>Mollusca</taxon>
        <taxon>Gastropoda</taxon>
        <taxon>Heterobranchia</taxon>
        <taxon>Euthyneura</taxon>
        <taxon>Panpulmonata</taxon>
        <taxon>Sacoglossa</taxon>
        <taxon>Placobranchoidea</taxon>
        <taxon>Plakobranchidae</taxon>
        <taxon>Plakobranchus</taxon>
    </lineage>
</organism>
<dbReference type="EMBL" id="BLXT01004960">
    <property type="protein sequence ID" value="GFO18584.1"/>
    <property type="molecule type" value="Genomic_DNA"/>
</dbReference>
<dbReference type="EC" id="2.4.2.26" evidence="6"/>
<evidence type="ECO:0000256" key="3">
    <source>
        <dbReference type="ARBA" id="ARBA00004840"/>
    </source>
</evidence>
<comment type="catalytic activity">
    <reaction evidence="19">
        <text>UDP-alpha-D-xylose + L-seryl-[protein] = 3-O-(beta-D-xylosyl)-L-seryl-[protein] + UDP + H(+)</text>
        <dbReference type="Rhea" id="RHEA:50192"/>
        <dbReference type="Rhea" id="RHEA-COMP:9863"/>
        <dbReference type="Rhea" id="RHEA-COMP:12567"/>
        <dbReference type="ChEBI" id="CHEBI:15378"/>
        <dbReference type="ChEBI" id="CHEBI:29999"/>
        <dbReference type="ChEBI" id="CHEBI:57632"/>
        <dbReference type="ChEBI" id="CHEBI:58223"/>
        <dbReference type="ChEBI" id="CHEBI:132085"/>
        <dbReference type="EC" id="2.4.2.26"/>
    </reaction>
</comment>
<dbReference type="InterPro" id="IPR043538">
    <property type="entry name" value="XYLT"/>
</dbReference>
<evidence type="ECO:0000256" key="11">
    <source>
        <dbReference type="ARBA" id="ARBA00022824"/>
    </source>
</evidence>
<evidence type="ECO:0000256" key="4">
    <source>
        <dbReference type="ARBA" id="ARBA00005093"/>
    </source>
</evidence>
<dbReference type="AlphaFoldDB" id="A0AAV4BJU6"/>
<keyword evidence="8" id="KW-0808">Transferase</keyword>
<dbReference type="InterPro" id="IPR003406">
    <property type="entry name" value="Glyco_trans_14"/>
</dbReference>
<evidence type="ECO:0000256" key="2">
    <source>
        <dbReference type="ARBA" id="ARBA00004648"/>
    </source>
</evidence>
<evidence type="ECO:0000256" key="7">
    <source>
        <dbReference type="ARBA" id="ARBA00022676"/>
    </source>
</evidence>
<dbReference type="GO" id="GO:0046872">
    <property type="term" value="F:metal ion binding"/>
    <property type="evidence" value="ECO:0007669"/>
    <property type="project" value="UniProtKB-KW"/>
</dbReference>
<keyword evidence="15" id="KW-0472">Membrane</keyword>
<evidence type="ECO:0000256" key="12">
    <source>
        <dbReference type="ARBA" id="ARBA00022968"/>
    </source>
</evidence>
<feature type="compositionally biased region" description="Low complexity" evidence="20">
    <location>
        <begin position="39"/>
        <end position="55"/>
    </location>
</feature>
<evidence type="ECO:0000256" key="13">
    <source>
        <dbReference type="ARBA" id="ARBA00022989"/>
    </source>
</evidence>
<dbReference type="GO" id="GO:0000139">
    <property type="term" value="C:Golgi membrane"/>
    <property type="evidence" value="ECO:0007669"/>
    <property type="project" value="UniProtKB-SubCell"/>
</dbReference>
<evidence type="ECO:0000256" key="1">
    <source>
        <dbReference type="ARBA" id="ARBA00004323"/>
    </source>
</evidence>
<evidence type="ECO:0000256" key="15">
    <source>
        <dbReference type="ARBA" id="ARBA00023136"/>
    </source>
</evidence>
<gene>
    <name evidence="22" type="ORF">PoB_004508900</name>
</gene>
<evidence type="ECO:0000313" key="22">
    <source>
        <dbReference type="EMBL" id="GFO18584.1"/>
    </source>
</evidence>
<evidence type="ECO:0000256" key="8">
    <source>
        <dbReference type="ARBA" id="ARBA00022679"/>
    </source>
</evidence>
<sequence length="469" mass="52828">MDLDNIEGKVHVPKDPEPLVRQMVVEKDKSISANGGKGPPAAAAAAPKASDAGGARQQDLLADDNPAQIHAEPEEEATSQPAASEQSDNSRVKFSPACEVKAKDVTSAIRRAKTAQCKQQIADVFCLQEEGKLYNLKLPNFCPNKRTDGGHYYGCYRDSGSQRDLEGGMEQLDDNSPQACVNHCYRSGMRYAGLQFTKECWCGNQFGRHGARLDEAHCHSRCPGNASETCGAYLSNRVFGTGVQEMKRVEAPLQHPAVDKAEPRVKIVFVLTVNGRAVRQVARLLRVIYSPDHFYYIHVDKRQEFLYRELLPLQDRLSNVMLTSKRFSTIWGGASLLQAHLTFLSELFLERPAWNWDYYINLSESDYPVKSVTDLTEYLTAYKGISYLRSSGKNVPRFIKKQGMDQTFHECENHLWRVGPRPLPYGIVFDGGSDWVGLWREFAHYAVFSQDELVLGLKQYYKYSLLPVE</sequence>
<keyword evidence="9" id="KW-0812">Transmembrane</keyword>